<name>A0AAI8KUU3_9ACTN</name>
<evidence type="ECO:0008006" key="4">
    <source>
        <dbReference type="Google" id="ProtNLM"/>
    </source>
</evidence>
<gene>
    <name evidence="2" type="ORF">DWG14_00323</name>
</gene>
<feature type="region of interest" description="Disordered" evidence="1">
    <location>
        <begin position="77"/>
        <end position="99"/>
    </location>
</feature>
<dbReference type="KEGG" id="sge:DWG14_00323"/>
<sequence length="99" mass="10708">MPQPKAMNLRFPDPAQRAAIEAAARQEGVSLQEYILSAAYARATAVETHFLDAFSRSMARSGDAFAEAADAAVADGERRTAELAARHDLEEQHERGHAA</sequence>
<dbReference type="Gene3D" id="1.20.5.780">
    <property type="entry name" value="Single helix bin"/>
    <property type="match status" value="1"/>
</dbReference>
<accession>A0AAI8KUU3</accession>
<dbReference type="RefSeq" id="WP_243659384.1">
    <property type="nucleotide sequence ID" value="NZ_CP032427.1"/>
</dbReference>
<dbReference type="Proteomes" id="UP000265765">
    <property type="component" value="Chromosome"/>
</dbReference>
<reference evidence="2 3" key="1">
    <citation type="submission" date="2018-09" db="EMBL/GenBank/DDBJ databases">
        <title>Production of Trimethoprim by Streptomyces sp. 3E-1.</title>
        <authorList>
            <person name="Kang H.J."/>
            <person name="Kim S.B."/>
        </authorList>
    </citation>
    <scope>NUCLEOTIDE SEQUENCE [LARGE SCALE GENOMIC DNA]</scope>
    <source>
        <strain evidence="2 3">3E-1</strain>
    </source>
</reference>
<dbReference type="AlphaFoldDB" id="A0AAI8KUU3"/>
<evidence type="ECO:0000313" key="3">
    <source>
        <dbReference type="Proteomes" id="UP000265765"/>
    </source>
</evidence>
<dbReference type="EMBL" id="CP032427">
    <property type="protein sequence ID" value="AYC36115.1"/>
    <property type="molecule type" value="Genomic_DNA"/>
</dbReference>
<proteinExistence type="predicted"/>
<organism evidence="2 3">
    <name type="scientific">Streptomyces griseorubiginosus</name>
    <dbReference type="NCBI Taxonomy" id="67304"/>
    <lineage>
        <taxon>Bacteria</taxon>
        <taxon>Bacillati</taxon>
        <taxon>Actinomycetota</taxon>
        <taxon>Actinomycetes</taxon>
        <taxon>Kitasatosporales</taxon>
        <taxon>Streptomycetaceae</taxon>
        <taxon>Streptomyces</taxon>
    </lineage>
</organism>
<evidence type="ECO:0000256" key="1">
    <source>
        <dbReference type="SAM" id="MobiDB-lite"/>
    </source>
</evidence>
<dbReference type="GeneID" id="91279313"/>
<protein>
    <recommendedName>
        <fullName evidence="4">DUF1778 domain-containing protein</fullName>
    </recommendedName>
</protein>
<evidence type="ECO:0000313" key="2">
    <source>
        <dbReference type="EMBL" id="AYC36115.1"/>
    </source>
</evidence>